<organism evidence="2 3">
    <name type="scientific">Diabrotica balteata</name>
    <name type="common">Banded cucumber beetle</name>
    <dbReference type="NCBI Taxonomy" id="107213"/>
    <lineage>
        <taxon>Eukaryota</taxon>
        <taxon>Metazoa</taxon>
        <taxon>Ecdysozoa</taxon>
        <taxon>Arthropoda</taxon>
        <taxon>Hexapoda</taxon>
        <taxon>Insecta</taxon>
        <taxon>Pterygota</taxon>
        <taxon>Neoptera</taxon>
        <taxon>Endopterygota</taxon>
        <taxon>Coleoptera</taxon>
        <taxon>Polyphaga</taxon>
        <taxon>Cucujiformia</taxon>
        <taxon>Chrysomeloidea</taxon>
        <taxon>Chrysomelidae</taxon>
        <taxon>Galerucinae</taxon>
        <taxon>Diabroticina</taxon>
        <taxon>Diabroticites</taxon>
        <taxon>Diabrotica</taxon>
    </lineage>
</organism>
<name>A0A9N9T8S1_DIABA</name>
<reference evidence="2" key="1">
    <citation type="submission" date="2022-01" db="EMBL/GenBank/DDBJ databases">
        <authorList>
            <person name="King R."/>
        </authorList>
    </citation>
    <scope>NUCLEOTIDE SEQUENCE</scope>
</reference>
<gene>
    <name evidence="2" type="ORF">DIABBA_LOCUS10680</name>
</gene>
<dbReference type="Proteomes" id="UP001153709">
    <property type="component" value="Chromosome 7"/>
</dbReference>
<keyword evidence="3" id="KW-1185">Reference proteome</keyword>
<feature type="region of interest" description="Disordered" evidence="1">
    <location>
        <begin position="100"/>
        <end position="123"/>
    </location>
</feature>
<evidence type="ECO:0000313" key="2">
    <source>
        <dbReference type="EMBL" id="CAG9837720.1"/>
    </source>
</evidence>
<sequence length="123" mass="13900">MSSRSSHIIQAALCSNRNKQIKEVENSCLEEINFKKKPEEYLLSSYKNNTGPNVANLNNSDSDMTKHLVGSESLCSDQNNGINKIENNCREDILFQEKQVERNKNIHPVSNATNTDSDETKNI</sequence>
<evidence type="ECO:0000313" key="3">
    <source>
        <dbReference type="Proteomes" id="UP001153709"/>
    </source>
</evidence>
<evidence type="ECO:0000256" key="1">
    <source>
        <dbReference type="SAM" id="MobiDB-lite"/>
    </source>
</evidence>
<dbReference type="AlphaFoldDB" id="A0A9N9T8S1"/>
<protein>
    <submittedName>
        <fullName evidence="2">Uncharacterized protein</fullName>
    </submittedName>
</protein>
<dbReference type="OrthoDB" id="6797600at2759"/>
<accession>A0A9N9T8S1</accession>
<dbReference type="EMBL" id="OU898282">
    <property type="protein sequence ID" value="CAG9837720.1"/>
    <property type="molecule type" value="Genomic_DNA"/>
</dbReference>
<proteinExistence type="predicted"/>